<dbReference type="InterPro" id="IPR001034">
    <property type="entry name" value="DeoR_HTH"/>
</dbReference>
<sequence>MHAKERRDAIVEVVRLQGPATVSELVERLGLSEATIRRDLVKLDDAGLLKRVHGGARPVDVRDDVYADLVDRQAAPKEEIARAAAGRLRDGQSVLLDIGTTVGRVARYLHGRPLTVITRNLAVYTELCEDPVVDLVLLGGQVRPAHRSLVGYLTEESLRQLRADVLLLGTSGIRRSGHSVDTVADEVPVKRAMISAADEVVLLADASKFPGSGTATVCDVGAYRHLITDVHPDAETSSVLEHAGVGVELARTGAHPAP</sequence>
<dbReference type="InterPro" id="IPR050313">
    <property type="entry name" value="Carb_Metab_HTH_regulators"/>
</dbReference>
<dbReference type="InterPro" id="IPR018356">
    <property type="entry name" value="Tscrpt_reg_HTH_DeoR_CS"/>
</dbReference>
<dbReference type="AlphaFoldDB" id="A0A2T0R3H4"/>
<dbReference type="Pfam" id="PF00455">
    <property type="entry name" value="DeoRC"/>
    <property type="match status" value="1"/>
</dbReference>
<dbReference type="GO" id="GO:0003700">
    <property type="term" value="F:DNA-binding transcription factor activity"/>
    <property type="evidence" value="ECO:0007669"/>
    <property type="project" value="InterPro"/>
</dbReference>
<evidence type="ECO:0000256" key="1">
    <source>
        <dbReference type="ARBA" id="ARBA00021390"/>
    </source>
</evidence>
<evidence type="ECO:0000313" key="8">
    <source>
        <dbReference type="EMBL" id="PRY14596.1"/>
    </source>
</evidence>
<dbReference type="SUPFAM" id="SSF46785">
    <property type="entry name" value="Winged helix' DNA-binding domain"/>
    <property type="match status" value="1"/>
</dbReference>
<dbReference type="RefSeq" id="WP_211298620.1">
    <property type="nucleotide sequence ID" value="NZ_PVZF01000006.1"/>
</dbReference>
<comment type="function">
    <text evidence="6">Repressor of the lactose catabolism operon. Galactose-6-phosphate is the inducer.</text>
</comment>
<keyword evidence="2" id="KW-0678">Repressor</keyword>
<evidence type="ECO:0000256" key="6">
    <source>
        <dbReference type="ARBA" id="ARBA00024937"/>
    </source>
</evidence>
<proteinExistence type="predicted"/>
<evidence type="ECO:0000256" key="3">
    <source>
        <dbReference type="ARBA" id="ARBA00023015"/>
    </source>
</evidence>
<comment type="caution">
    <text evidence="8">The sequence shown here is derived from an EMBL/GenBank/DDBJ whole genome shotgun (WGS) entry which is preliminary data.</text>
</comment>
<dbReference type="PROSITE" id="PS51000">
    <property type="entry name" value="HTH_DEOR_2"/>
    <property type="match status" value="1"/>
</dbReference>
<keyword evidence="4" id="KW-0238">DNA-binding</keyword>
<name>A0A2T0R3H4_9ACTN</name>
<dbReference type="InterPro" id="IPR036388">
    <property type="entry name" value="WH-like_DNA-bd_sf"/>
</dbReference>
<dbReference type="GO" id="GO:0003677">
    <property type="term" value="F:DNA binding"/>
    <property type="evidence" value="ECO:0007669"/>
    <property type="project" value="UniProtKB-KW"/>
</dbReference>
<evidence type="ECO:0000313" key="9">
    <source>
        <dbReference type="Proteomes" id="UP000238083"/>
    </source>
</evidence>
<keyword evidence="9" id="KW-1185">Reference proteome</keyword>
<dbReference type="CDD" id="cd00090">
    <property type="entry name" value="HTH_ARSR"/>
    <property type="match status" value="1"/>
</dbReference>
<dbReference type="InterPro" id="IPR037171">
    <property type="entry name" value="NagB/RpiA_transferase-like"/>
</dbReference>
<evidence type="ECO:0000256" key="4">
    <source>
        <dbReference type="ARBA" id="ARBA00023125"/>
    </source>
</evidence>
<dbReference type="InterPro" id="IPR011991">
    <property type="entry name" value="ArsR-like_HTH"/>
</dbReference>
<dbReference type="Pfam" id="PF08220">
    <property type="entry name" value="HTH_DeoR"/>
    <property type="match status" value="1"/>
</dbReference>
<evidence type="ECO:0000259" key="7">
    <source>
        <dbReference type="PROSITE" id="PS51000"/>
    </source>
</evidence>
<dbReference type="InterPro" id="IPR036390">
    <property type="entry name" value="WH_DNA-bd_sf"/>
</dbReference>
<protein>
    <recommendedName>
        <fullName evidence="1">Lactose phosphotransferase system repressor</fullName>
    </recommendedName>
</protein>
<reference evidence="8 9" key="1">
    <citation type="submission" date="2018-03" db="EMBL/GenBank/DDBJ databases">
        <title>Genomic Encyclopedia of Archaeal and Bacterial Type Strains, Phase II (KMG-II): from individual species to whole genera.</title>
        <authorList>
            <person name="Goeker M."/>
        </authorList>
    </citation>
    <scope>NUCLEOTIDE SEQUENCE [LARGE SCALE GENOMIC DNA]</scope>
    <source>
        <strain evidence="8 9">DSM 19711</strain>
    </source>
</reference>
<gene>
    <name evidence="8" type="ORF">CLV37_106154</name>
</gene>
<dbReference type="InterPro" id="IPR014036">
    <property type="entry name" value="DeoR-like_C"/>
</dbReference>
<organism evidence="8 9">
    <name type="scientific">Kineococcus rhizosphaerae</name>
    <dbReference type="NCBI Taxonomy" id="559628"/>
    <lineage>
        <taxon>Bacteria</taxon>
        <taxon>Bacillati</taxon>
        <taxon>Actinomycetota</taxon>
        <taxon>Actinomycetes</taxon>
        <taxon>Kineosporiales</taxon>
        <taxon>Kineosporiaceae</taxon>
        <taxon>Kineococcus</taxon>
    </lineage>
</organism>
<dbReference type="Proteomes" id="UP000238083">
    <property type="component" value="Unassembled WGS sequence"/>
</dbReference>
<dbReference type="PANTHER" id="PTHR30363:SF4">
    <property type="entry name" value="GLYCEROL-3-PHOSPHATE REGULON REPRESSOR"/>
    <property type="match status" value="1"/>
</dbReference>
<dbReference type="SMART" id="SM01134">
    <property type="entry name" value="DeoRC"/>
    <property type="match status" value="1"/>
</dbReference>
<evidence type="ECO:0000256" key="2">
    <source>
        <dbReference type="ARBA" id="ARBA00022491"/>
    </source>
</evidence>
<dbReference type="PRINTS" id="PR00037">
    <property type="entry name" value="HTHLACR"/>
</dbReference>
<keyword evidence="3" id="KW-0805">Transcription regulation</keyword>
<dbReference type="SUPFAM" id="SSF100950">
    <property type="entry name" value="NagB/RpiA/CoA transferase-like"/>
    <property type="match status" value="1"/>
</dbReference>
<dbReference type="Gene3D" id="1.10.10.10">
    <property type="entry name" value="Winged helix-like DNA-binding domain superfamily/Winged helix DNA-binding domain"/>
    <property type="match status" value="1"/>
</dbReference>
<dbReference type="EMBL" id="PVZF01000006">
    <property type="protein sequence ID" value="PRY14596.1"/>
    <property type="molecule type" value="Genomic_DNA"/>
</dbReference>
<dbReference type="PANTHER" id="PTHR30363">
    <property type="entry name" value="HTH-TYPE TRANSCRIPTIONAL REGULATOR SRLR-RELATED"/>
    <property type="match status" value="1"/>
</dbReference>
<keyword evidence="5" id="KW-0804">Transcription</keyword>
<dbReference type="SMART" id="SM00420">
    <property type="entry name" value="HTH_DEOR"/>
    <property type="match status" value="1"/>
</dbReference>
<accession>A0A2T0R3H4</accession>
<dbReference type="PROSITE" id="PS00894">
    <property type="entry name" value="HTH_DEOR_1"/>
    <property type="match status" value="1"/>
</dbReference>
<feature type="domain" description="HTH deoR-type" evidence="7">
    <location>
        <begin position="3"/>
        <end position="58"/>
    </location>
</feature>
<evidence type="ECO:0000256" key="5">
    <source>
        <dbReference type="ARBA" id="ARBA00023163"/>
    </source>
</evidence>